<dbReference type="InterPro" id="IPR020011">
    <property type="entry name" value="FimV_C"/>
</dbReference>
<evidence type="ECO:0000313" key="7">
    <source>
        <dbReference type="Proteomes" id="UP000001060"/>
    </source>
</evidence>
<name>D3HRJ6_LEGLN</name>
<feature type="chain" id="PRO_5003046030" evidence="4">
    <location>
        <begin position="22"/>
        <end position="828"/>
    </location>
</feature>
<feature type="compositionally biased region" description="Basic and acidic residues" evidence="2">
    <location>
        <begin position="453"/>
        <end position="465"/>
    </location>
</feature>
<dbReference type="InterPro" id="IPR020012">
    <property type="entry name" value="LysM_FimV"/>
</dbReference>
<dbReference type="EMBL" id="FN650140">
    <property type="protein sequence ID" value="CBJ11524.1"/>
    <property type="molecule type" value="Genomic_DNA"/>
</dbReference>
<feature type="compositionally biased region" description="Basic and acidic residues" evidence="2">
    <location>
        <begin position="697"/>
        <end position="712"/>
    </location>
</feature>
<dbReference type="Proteomes" id="UP000001060">
    <property type="component" value="Chromosome"/>
</dbReference>
<feature type="region of interest" description="Disordered" evidence="2">
    <location>
        <begin position="739"/>
        <end position="766"/>
    </location>
</feature>
<dbReference type="eggNOG" id="COG3170">
    <property type="taxonomic scope" value="Bacteria"/>
</dbReference>
<organism evidence="6 7">
    <name type="scientific">Legionella longbeachae serogroup 1 (strain NSW150)</name>
    <dbReference type="NCBI Taxonomy" id="661367"/>
    <lineage>
        <taxon>Bacteria</taxon>
        <taxon>Pseudomonadati</taxon>
        <taxon>Pseudomonadota</taxon>
        <taxon>Gammaproteobacteria</taxon>
        <taxon>Legionellales</taxon>
        <taxon>Legionellaceae</taxon>
        <taxon>Legionella</taxon>
    </lineage>
</organism>
<keyword evidence="4" id="KW-0732">Signal</keyword>
<feature type="domain" description="FimV N-terminal" evidence="5">
    <location>
        <begin position="22"/>
        <end position="129"/>
    </location>
</feature>
<dbReference type="Gene3D" id="1.20.58.2200">
    <property type="match status" value="1"/>
</dbReference>
<dbReference type="STRING" id="661367.LLO_1167"/>
<protein>
    <submittedName>
        <fullName evidence="6">FimV protein</fullName>
    </submittedName>
</protein>
<feature type="signal peptide" evidence="4">
    <location>
        <begin position="1"/>
        <end position="21"/>
    </location>
</feature>
<feature type="coiled-coil region" evidence="1">
    <location>
        <begin position="336"/>
        <end position="370"/>
    </location>
</feature>
<evidence type="ECO:0000259" key="5">
    <source>
        <dbReference type="Pfam" id="PF25800"/>
    </source>
</evidence>
<feature type="region of interest" description="Disordered" evidence="2">
    <location>
        <begin position="430"/>
        <end position="518"/>
    </location>
</feature>
<dbReference type="HOGENOM" id="CLU_347082_0_0_6"/>
<keyword evidence="3" id="KW-1133">Transmembrane helix</keyword>
<evidence type="ECO:0000256" key="4">
    <source>
        <dbReference type="SAM" id="SignalP"/>
    </source>
</evidence>
<evidence type="ECO:0000256" key="2">
    <source>
        <dbReference type="SAM" id="MobiDB-lite"/>
    </source>
</evidence>
<feature type="region of interest" description="Disordered" evidence="2">
    <location>
        <begin position="555"/>
        <end position="720"/>
    </location>
</feature>
<keyword evidence="7" id="KW-1185">Reference proteome</keyword>
<dbReference type="OrthoDB" id="5298707at2"/>
<dbReference type="GeneID" id="40925394"/>
<gene>
    <name evidence="6" type="primary">fimV</name>
    <name evidence="6" type="ordered locus">LLO_1167</name>
</gene>
<dbReference type="Pfam" id="PF25800">
    <property type="entry name" value="FimV_N"/>
    <property type="match status" value="1"/>
</dbReference>
<dbReference type="KEGG" id="llo:LLO_1167"/>
<feature type="compositionally biased region" description="Basic and acidic residues" evidence="2">
    <location>
        <begin position="488"/>
        <end position="517"/>
    </location>
</feature>
<dbReference type="InterPro" id="IPR038440">
    <property type="entry name" value="FimV_C_sf"/>
</dbReference>
<evidence type="ECO:0000313" key="6">
    <source>
        <dbReference type="EMBL" id="CBJ11524.1"/>
    </source>
</evidence>
<keyword evidence="1" id="KW-0175">Coiled coil</keyword>
<dbReference type="NCBIfam" id="TIGR03504">
    <property type="entry name" value="FimV_Cterm"/>
    <property type="match status" value="1"/>
</dbReference>
<dbReference type="AlphaFoldDB" id="D3HRJ6"/>
<dbReference type="NCBIfam" id="TIGR03505">
    <property type="entry name" value="FimV_core"/>
    <property type="match status" value="1"/>
</dbReference>
<evidence type="ECO:0000256" key="1">
    <source>
        <dbReference type="SAM" id="Coils"/>
    </source>
</evidence>
<feature type="transmembrane region" description="Helical" evidence="3">
    <location>
        <begin position="405"/>
        <end position="423"/>
    </location>
</feature>
<keyword evidence="3" id="KW-0472">Membrane</keyword>
<evidence type="ECO:0000256" key="3">
    <source>
        <dbReference type="SAM" id="Phobius"/>
    </source>
</evidence>
<accession>D3HRJ6</accession>
<sequence>MKKNVLFAALFALTLPTCVDALGLGEMKVKSALEQPFAAEVNLIDVHEISLSNVRVSIADPQSYQSLGVERPGEADSLFFEIKKNKQRKFVLVIYSTERITEPYLQLIIDLTWSKGQIYKVYTVLLDPPGYKLASTTAQSGLTYQRQFSNYRSNTVVSSNKKIHNIKKEVYGPTVTQENVWQIAQRYKTSDTILPQIVLAIVGANPDAFTDGNLNGLKVGVRLKIPSAQEFIKVPADLATLEVMAHDKAWNEKTAINHVLSPPYMSGQTSNITPPVEYSQIPPVPKLSGSALPVTNQTQSEPTSVSILPPLENQKQISYEQSRTLNAEISITTAAVDSLRESNALLTEQLSLLQTQNKKLQKQLDVRDREITSLHKQVQTLLQERIAEQGSSGLFSGIPSNFGSLIIWLLIATGAGSIVFYYFKRKEEKQNHKSQPTHSVEADSALIESPLNTKEEPMVEVRASERPSQPEIKLTPEPQFSDPLTEVENLKGIDDSKERTSASIELPHKPGNSEERSGAISVVDATLDLDEEQLTKSKHENKSVSREIQAEENLLKFESAATNEDVTSDLDDDQLTKSDHENQSVSKEGGTEENLLEFESAATNEDVTSDLDDDQLTKSDHENQSVSKEGGTEENLLEFESAATNEDVTSDLDDDQLTKSDHENQSMSKEGGTEENLLEFESAVTNEDVTSDLDDDQLTKSDHENQSMSKEEGAEENLLEFESGLYDTIAKGLIHDTDYSKEADSENEPGLEFTLSPPDLQNPTHNEVDLSSLKNEKALDTLLALARTYIGMEDKESALNSLDDVLRHGTKAQKEEAKRLLAEIKGKS</sequence>
<proteinExistence type="predicted"/>
<keyword evidence="3" id="KW-0812">Transmembrane</keyword>
<dbReference type="InterPro" id="IPR057840">
    <property type="entry name" value="FimV_N"/>
</dbReference>
<dbReference type="RefSeq" id="WP_012979000.1">
    <property type="nucleotide sequence ID" value="NC_013861.1"/>
</dbReference>
<reference evidence="6 7" key="1">
    <citation type="journal article" date="2010" name="PLoS Genet.">
        <title>Analysis of the Legionella longbeachae genome and transcriptome uncovers unique strategies to cause Legionnaires' disease.</title>
        <authorList>
            <person name="Cazalet C."/>
            <person name="Gomez-Valero L."/>
            <person name="Rusniok C."/>
            <person name="Lomma M."/>
            <person name="Dervins-Ravault D."/>
            <person name="Newton H."/>
            <person name="Sansom F."/>
            <person name="Jarraud S."/>
            <person name="Zidane N."/>
            <person name="Ma L."/>
            <person name="Bouchier C."/>
            <person name="Etienne J."/>
            <person name="Hartland E."/>
            <person name="Buchrieser C."/>
        </authorList>
    </citation>
    <scope>NUCLEOTIDE SEQUENCE [LARGE SCALE GENOMIC DNA]</scope>
    <source>
        <strain evidence="6 7">NSW150</strain>
    </source>
</reference>